<keyword evidence="5" id="KW-1185">Reference proteome</keyword>
<dbReference type="SUPFAM" id="SSF51055">
    <property type="entry name" value="Carbohydrate binding domain"/>
    <property type="match status" value="2"/>
</dbReference>
<evidence type="ECO:0000259" key="3">
    <source>
        <dbReference type="SMART" id="SM00495"/>
    </source>
</evidence>
<dbReference type="PANTHER" id="PTHR23150:SF19">
    <property type="entry name" value="FORMYLGLYCINE-GENERATING ENZYME"/>
    <property type="match status" value="1"/>
</dbReference>
<sequence>MKLYGKRIRQSLAHSLSMPGLTLAALLIGHVPAALAAAWQSGATYERGEIVSHQGQDWQARWWNRNDAPGGATDAWRLAPAEDTAAGWLPAKAYQAGELAWHEGRLYQAQWWTLGQAPGTGNAWAALGTGVKRKQFVLVPGGTFTMGATVLSAFNYPNEFPVHPVTLSSFHLSATEVTFRQFDRYRRATGQAPLSSLDWAGVELGRGERPAINVTWLDAIRYINWLNLEHGLPAAYDETSGDLLDAAGQPTTDVAQVPGYRLPTEAEWEYAARERGRDIVNAWGNGAPLRQGKPAANIADRSFKVFFEPIKGPLPDWLVIWELDDGHPGTAPVGSFAPNALGLYDMSGNAWEWTTDRERVYTTAPQVNPVGQSPNPERIMRGASWDNGQEMHLTDRAPATPDFSTPATGMRLARSLQPGTHFEAAAE</sequence>
<dbReference type="CDD" id="cd12215">
    <property type="entry name" value="ChiC_BD"/>
    <property type="match status" value="2"/>
</dbReference>
<name>A0ABQ6BT35_9NEIS</name>
<feature type="domain" description="Chitin-binding type-3" evidence="3">
    <location>
        <begin position="85"/>
        <end position="127"/>
    </location>
</feature>
<dbReference type="Pfam" id="PF02839">
    <property type="entry name" value="CBM_5_12"/>
    <property type="match status" value="1"/>
</dbReference>
<evidence type="ECO:0000313" key="4">
    <source>
        <dbReference type="EMBL" id="GLS05175.1"/>
    </source>
</evidence>
<feature type="domain" description="Chitin-binding type-3" evidence="3">
    <location>
        <begin position="36"/>
        <end position="79"/>
    </location>
</feature>
<organism evidence="4 5">
    <name type="scientific">Chitiniphilus shinanonensis</name>
    <dbReference type="NCBI Taxonomy" id="553088"/>
    <lineage>
        <taxon>Bacteria</taxon>
        <taxon>Pseudomonadati</taxon>
        <taxon>Pseudomonadota</taxon>
        <taxon>Betaproteobacteria</taxon>
        <taxon>Neisseriales</taxon>
        <taxon>Chitinibacteraceae</taxon>
        <taxon>Chitiniphilus</taxon>
    </lineage>
</organism>
<evidence type="ECO:0000256" key="2">
    <source>
        <dbReference type="SAM" id="SignalP"/>
    </source>
</evidence>
<dbReference type="EMBL" id="BSOZ01000037">
    <property type="protein sequence ID" value="GLS05175.1"/>
    <property type="molecule type" value="Genomic_DNA"/>
</dbReference>
<evidence type="ECO:0000256" key="1">
    <source>
        <dbReference type="ARBA" id="ARBA00022801"/>
    </source>
</evidence>
<accession>A0ABQ6BT35</accession>
<evidence type="ECO:0000313" key="5">
    <source>
        <dbReference type="Proteomes" id="UP001156836"/>
    </source>
</evidence>
<dbReference type="Pfam" id="PF03781">
    <property type="entry name" value="FGE-sulfatase"/>
    <property type="match status" value="1"/>
</dbReference>
<reference evidence="5" key="1">
    <citation type="journal article" date="2019" name="Int. J. Syst. Evol. Microbiol.">
        <title>The Global Catalogue of Microorganisms (GCM) 10K type strain sequencing project: providing services to taxonomists for standard genome sequencing and annotation.</title>
        <authorList>
            <consortium name="The Broad Institute Genomics Platform"/>
            <consortium name="The Broad Institute Genome Sequencing Center for Infectious Disease"/>
            <person name="Wu L."/>
            <person name="Ma J."/>
        </authorList>
    </citation>
    <scope>NUCLEOTIDE SEQUENCE [LARGE SCALE GENOMIC DNA]</scope>
    <source>
        <strain evidence="5">NBRC 104970</strain>
    </source>
</reference>
<dbReference type="Proteomes" id="UP001156836">
    <property type="component" value="Unassembled WGS sequence"/>
</dbReference>
<feature type="chain" id="PRO_5046850660" description="Chitin-binding type-3 domain-containing protein" evidence="2">
    <location>
        <begin position="37"/>
        <end position="427"/>
    </location>
</feature>
<keyword evidence="2" id="KW-0732">Signal</keyword>
<dbReference type="Gene3D" id="3.90.1580.10">
    <property type="entry name" value="paralog of FGE (formylglycine-generating enzyme)"/>
    <property type="match status" value="1"/>
</dbReference>
<dbReference type="Gene3D" id="2.10.10.20">
    <property type="entry name" value="Carbohydrate-binding module superfamily 5/12"/>
    <property type="match status" value="2"/>
</dbReference>
<dbReference type="InterPro" id="IPR016187">
    <property type="entry name" value="CTDL_fold"/>
</dbReference>
<dbReference type="InterPro" id="IPR003610">
    <property type="entry name" value="CBM5/12"/>
</dbReference>
<gene>
    <name evidence="4" type="ORF">GCM10007860_23250</name>
</gene>
<comment type="caution">
    <text evidence="4">The sequence shown here is derived from an EMBL/GenBank/DDBJ whole genome shotgun (WGS) entry which is preliminary data.</text>
</comment>
<dbReference type="InterPro" id="IPR042095">
    <property type="entry name" value="SUMF_sf"/>
</dbReference>
<keyword evidence="1" id="KW-0378">Hydrolase</keyword>
<dbReference type="SMART" id="SM00495">
    <property type="entry name" value="ChtBD3"/>
    <property type="match status" value="2"/>
</dbReference>
<dbReference type="SUPFAM" id="SSF56436">
    <property type="entry name" value="C-type lectin-like"/>
    <property type="match status" value="1"/>
</dbReference>
<dbReference type="PANTHER" id="PTHR23150">
    <property type="entry name" value="SULFATASE MODIFYING FACTOR 1, 2"/>
    <property type="match status" value="1"/>
</dbReference>
<dbReference type="InterPro" id="IPR036573">
    <property type="entry name" value="CBM_sf_5/12"/>
</dbReference>
<protein>
    <recommendedName>
        <fullName evidence="3">Chitin-binding type-3 domain-containing protein</fullName>
    </recommendedName>
</protein>
<feature type="signal peptide" evidence="2">
    <location>
        <begin position="1"/>
        <end position="36"/>
    </location>
</feature>
<dbReference type="RefSeq" id="WP_018747343.1">
    <property type="nucleotide sequence ID" value="NZ_BSOZ01000037.1"/>
</dbReference>
<proteinExistence type="predicted"/>
<dbReference type="InterPro" id="IPR005532">
    <property type="entry name" value="SUMF_dom"/>
</dbReference>
<dbReference type="InterPro" id="IPR051043">
    <property type="entry name" value="Sulfatase_Mod_Factor_Kinase"/>
</dbReference>